<dbReference type="PANTHER" id="PTHR36530">
    <property type="entry name" value="INHIBITOR OF CYSTEINE PEPTIDASE"/>
    <property type="match status" value="1"/>
</dbReference>
<feature type="domain" description="Proteinase inhibitor I42 chagasin" evidence="3">
    <location>
        <begin position="15"/>
        <end position="98"/>
    </location>
</feature>
<evidence type="ECO:0000256" key="1">
    <source>
        <dbReference type="ARBA" id="ARBA00022690"/>
    </source>
</evidence>
<name>A0ABP5Z0W2_STRLO</name>
<keyword evidence="5" id="KW-1185">Reference proteome</keyword>
<evidence type="ECO:0000313" key="4">
    <source>
        <dbReference type="EMBL" id="GAA2488990.1"/>
    </source>
</evidence>
<protein>
    <recommendedName>
        <fullName evidence="3">Proteinase inhibitor I42 chagasin domain-containing protein</fullName>
    </recommendedName>
</protein>
<gene>
    <name evidence="4" type="ORF">GCM10010276_29740</name>
</gene>
<keyword evidence="1" id="KW-0646">Protease inhibitor</keyword>
<reference evidence="5" key="1">
    <citation type="journal article" date="2019" name="Int. J. Syst. Evol. Microbiol.">
        <title>The Global Catalogue of Microorganisms (GCM) 10K type strain sequencing project: providing services to taxonomists for standard genome sequencing and annotation.</title>
        <authorList>
            <consortium name="The Broad Institute Genomics Platform"/>
            <consortium name="The Broad Institute Genome Sequencing Center for Infectious Disease"/>
            <person name="Wu L."/>
            <person name="Ma J."/>
        </authorList>
    </citation>
    <scope>NUCLEOTIDE SEQUENCE [LARGE SCALE GENOMIC DNA]</scope>
    <source>
        <strain evidence="5">JCM 4395</strain>
    </source>
</reference>
<sequence length="102" mass="10909">MGEVQVTAQDGEVRVGLGDDLVVRLAENATTGYRWHVEGIEGGLEVAASDYAPPGELAPGAGGTRVLRLRPTKPGEGRLELVLKQPWGDDVADRYALRITVE</sequence>
<organism evidence="4 5">
    <name type="scientific">Streptomyces longisporus</name>
    <dbReference type="NCBI Taxonomy" id="1948"/>
    <lineage>
        <taxon>Bacteria</taxon>
        <taxon>Bacillati</taxon>
        <taxon>Actinomycetota</taxon>
        <taxon>Actinomycetes</taxon>
        <taxon>Kitasatosporales</taxon>
        <taxon>Streptomycetaceae</taxon>
        <taxon>Streptomyces</taxon>
    </lineage>
</organism>
<dbReference type="EMBL" id="BAAASG010000007">
    <property type="protein sequence ID" value="GAA2488990.1"/>
    <property type="molecule type" value="Genomic_DNA"/>
</dbReference>
<dbReference type="InterPro" id="IPR052781">
    <property type="entry name" value="Cys_protease_inhibitor_I42"/>
</dbReference>
<dbReference type="Pfam" id="PF09394">
    <property type="entry name" value="Inhibitor_I42"/>
    <property type="match status" value="1"/>
</dbReference>
<dbReference type="InterPro" id="IPR018990">
    <property type="entry name" value="Prot_inh_I42_chagasin"/>
</dbReference>
<dbReference type="Proteomes" id="UP001501777">
    <property type="component" value="Unassembled WGS sequence"/>
</dbReference>
<evidence type="ECO:0000313" key="5">
    <source>
        <dbReference type="Proteomes" id="UP001501777"/>
    </source>
</evidence>
<evidence type="ECO:0000256" key="2">
    <source>
        <dbReference type="ARBA" id="ARBA00022704"/>
    </source>
</evidence>
<proteinExistence type="predicted"/>
<evidence type="ECO:0000259" key="3">
    <source>
        <dbReference type="Pfam" id="PF09394"/>
    </source>
</evidence>
<comment type="caution">
    <text evidence="4">The sequence shown here is derived from an EMBL/GenBank/DDBJ whole genome shotgun (WGS) entry which is preliminary data.</text>
</comment>
<dbReference type="InterPro" id="IPR036331">
    <property type="entry name" value="Chagasin-like_sf"/>
</dbReference>
<accession>A0ABP5Z0W2</accession>
<dbReference type="PANTHER" id="PTHR36530:SF1">
    <property type="entry name" value="AMOEBIASIN-1"/>
    <property type="match status" value="1"/>
</dbReference>
<dbReference type="RefSeq" id="WP_344400678.1">
    <property type="nucleotide sequence ID" value="NZ_BAAASG010000007.1"/>
</dbReference>
<dbReference type="SUPFAM" id="SSF141066">
    <property type="entry name" value="ICP-like"/>
    <property type="match status" value="1"/>
</dbReference>
<dbReference type="Gene3D" id="2.60.40.2020">
    <property type="match status" value="1"/>
</dbReference>
<keyword evidence="2" id="KW-0789">Thiol protease inhibitor</keyword>